<evidence type="ECO:0000313" key="3">
    <source>
        <dbReference type="Proteomes" id="UP000887567"/>
    </source>
</evidence>
<accession>A0A913Y107</accession>
<evidence type="ECO:0000313" key="2">
    <source>
        <dbReference type="EnsemblMetazoa" id="XP_020913066.1"/>
    </source>
</evidence>
<reference evidence="2" key="1">
    <citation type="submission" date="2022-11" db="UniProtKB">
        <authorList>
            <consortium name="EnsemblMetazoa"/>
        </authorList>
    </citation>
    <scope>IDENTIFICATION</scope>
</reference>
<feature type="transmembrane region" description="Helical" evidence="1">
    <location>
        <begin position="122"/>
        <end position="139"/>
    </location>
</feature>
<feature type="transmembrane region" description="Helical" evidence="1">
    <location>
        <begin position="78"/>
        <end position="97"/>
    </location>
</feature>
<dbReference type="AlphaFoldDB" id="A0A913Y107"/>
<name>A0A913Y107_EXADI</name>
<keyword evidence="3" id="KW-1185">Reference proteome</keyword>
<dbReference type="KEGG" id="epa:110250776"/>
<keyword evidence="1" id="KW-0472">Membrane</keyword>
<dbReference type="RefSeq" id="XP_020913066.1">
    <property type="nucleotide sequence ID" value="XM_021057407.2"/>
</dbReference>
<keyword evidence="1" id="KW-0812">Transmembrane</keyword>
<dbReference type="OrthoDB" id="5950805at2759"/>
<protein>
    <submittedName>
        <fullName evidence="2">Uncharacterized protein</fullName>
    </submittedName>
</protein>
<sequence>MAVSAVLKNSIRWLWTSIGLIPPLYLGFQLFRFVALIMFTIFMVDCTVYHSETSVDCKNFTRYTKVNTPGCDAYCWKGLWIICSIITSGIALCFLTVPNKLTEQLRPASSIKVMQTLLVKPYFWYMNMIFILVMLYDALIETQNLAKGSSAVEGCVIMSKFLTLCLIFQLNFTYPPYRPEYSWVTISLYHVTLVMFLLDNLCKFVELSIWVSYKLYAINPDNHRQAVQVLLFQVIDLSLYHSFLSFFWSKIFRGKKDVLMVYTPDLAQSVLGIQHQQHTYQPMLQSSQDFTETGP</sequence>
<dbReference type="Proteomes" id="UP000887567">
    <property type="component" value="Unplaced"/>
</dbReference>
<organism evidence="2 3">
    <name type="scientific">Exaiptasia diaphana</name>
    <name type="common">Tropical sea anemone</name>
    <name type="synonym">Aiptasia pulchella</name>
    <dbReference type="NCBI Taxonomy" id="2652724"/>
    <lineage>
        <taxon>Eukaryota</taxon>
        <taxon>Metazoa</taxon>
        <taxon>Cnidaria</taxon>
        <taxon>Anthozoa</taxon>
        <taxon>Hexacorallia</taxon>
        <taxon>Actiniaria</taxon>
        <taxon>Aiptasiidae</taxon>
        <taxon>Exaiptasia</taxon>
    </lineage>
</organism>
<feature type="transmembrane region" description="Helical" evidence="1">
    <location>
        <begin position="151"/>
        <end position="169"/>
    </location>
</feature>
<keyword evidence="1" id="KW-1133">Transmembrane helix</keyword>
<evidence type="ECO:0000256" key="1">
    <source>
        <dbReference type="SAM" id="Phobius"/>
    </source>
</evidence>
<feature type="transmembrane region" description="Helical" evidence="1">
    <location>
        <begin position="181"/>
        <end position="198"/>
    </location>
</feature>
<dbReference type="GeneID" id="110250776"/>
<feature type="transmembrane region" description="Helical" evidence="1">
    <location>
        <begin position="20"/>
        <end position="44"/>
    </location>
</feature>
<dbReference type="EnsemblMetazoa" id="XM_021057407.2">
    <property type="protein sequence ID" value="XP_020913066.1"/>
    <property type="gene ID" value="LOC110250776"/>
</dbReference>
<proteinExistence type="predicted"/>